<dbReference type="GeneID" id="71985693"/>
<dbReference type="RefSeq" id="XP_047762641.1">
    <property type="nucleotide sequence ID" value="XM_047904963.1"/>
</dbReference>
<protein>
    <recommendedName>
        <fullName evidence="2">CCD97-like C-terminal domain-containing protein</fullName>
    </recommendedName>
</protein>
<dbReference type="InterPro" id="IPR040233">
    <property type="entry name" value="CCD97-like_C"/>
</dbReference>
<dbReference type="Proteomes" id="UP000756132">
    <property type="component" value="Chromosome 5"/>
</dbReference>
<feature type="domain" description="CCD97-like C-terminal" evidence="2">
    <location>
        <begin position="60"/>
        <end position="124"/>
    </location>
</feature>
<dbReference type="OrthoDB" id="333176at2759"/>
<dbReference type="AlphaFoldDB" id="A0A9Q8LIT6"/>
<proteinExistence type="predicted"/>
<organism evidence="3 4">
    <name type="scientific">Passalora fulva</name>
    <name type="common">Tomato leaf mold</name>
    <name type="synonym">Cladosporium fulvum</name>
    <dbReference type="NCBI Taxonomy" id="5499"/>
    <lineage>
        <taxon>Eukaryota</taxon>
        <taxon>Fungi</taxon>
        <taxon>Dikarya</taxon>
        <taxon>Ascomycota</taxon>
        <taxon>Pezizomycotina</taxon>
        <taxon>Dothideomycetes</taxon>
        <taxon>Dothideomycetidae</taxon>
        <taxon>Mycosphaerellales</taxon>
        <taxon>Mycosphaerellaceae</taxon>
        <taxon>Fulvia</taxon>
    </lineage>
</organism>
<evidence type="ECO:0000259" key="2">
    <source>
        <dbReference type="Pfam" id="PF09747"/>
    </source>
</evidence>
<reference evidence="3" key="1">
    <citation type="submission" date="2021-12" db="EMBL/GenBank/DDBJ databases">
        <authorList>
            <person name="Zaccaron A."/>
            <person name="Stergiopoulos I."/>
        </authorList>
    </citation>
    <scope>NUCLEOTIDE SEQUENCE</scope>
    <source>
        <strain evidence="3">Race5_Kim</strain>
    </source>
</reference>
<gene>
    <name evidence="3" type="ORF">CLAFUR5_05815</name>
</gene>
<evidence type="ECO:0000313" key="4">
    <source>
        <dbReference type="Proteomes" id="UP000756132"/>
    </source>
</evidence>
<dbReference type="EMBL" id="CP090167">
    <property type="protein sequence ID" value="UJO18275.1"/>
    <property type="molecule type" value="Genomic_DNA"/>
</dbReference>
<feature type="region of interest" description="Disordered" evidence="1">
    <location>
        <begin position="1"/>
        <end position="23"/>
    </location>
</feature>
<reference evidence="3" key="2">
    <citation type="journal article" date="2022" name="Microb. Genom.">
        <title>A chromosome-scale genome assembly of the tomato pathogen Cladosporium fulvum reveals a compartmentalized genome architecture and the presence of a dispensable chromosome.</title>
        <authorList>
            <person name="Zaccaron A.Z."/>
            <person name="Chen L.H."/>
            <person name="Samaras A."/>
            <person name="Stergiopoulos I."/>
        </authorList>
    </citation>
    <scope>NUCLEOTIDE SEQUENCE</scope>
    <source>
        <strain evidence="3">Race5_Kim</strain>
    </source>
</reference>
<sequence>MSLCTSSLEEASSASATMPHFPTSGNTVASEALSKLSIGEGIAQMPTSEIPRPHRITVKNRRKRYLDLHPEYFLSAELELADPLLYDRLVRRYQSADEREKEGRQRGYTGVLEADLVRSEAKIDALKHPDPNSPLVYKRDGRGSIYSVDQDAEDQAMSKDDAWVRWIDVMSQRFMRGDDGDFDYAAVDGIEDFDDRDEEERSRLEQYFQTEEAQFVGHGNPTGETGIQDY</sequence>
<dbReference type="PANTHER" id="PTHR31840:SF1">
    <property type="entry name" value="COILED-COIL DOMAIN-CONTAINING PROTEIN 97"/>
    <property type="match status" value="1"/>
</dbReference>
<keyword evidence="4" id="KW-1185">Reference proteome</keyword>
<evidence type="ECO:0000256" key="1">
    <source>
        <dbReference type="SAM" id="MobiDB-lite"/>
    </source>
</evidence>
<dbReference type="PANTHER" id="PTHR31840">
    <property type="entry name" value="COILED-COIL DOMAIN-CONTAINING PROTEIN 97"/>
    <property type="match status" value="1"/>
</dbReference>
<feature type="domain" description="CCD97-like C-terminal" evidence="2">
    <location>
        <begin position="154"/>
        <end position="211"/>
    </location>
</feature>
<evidence type="ECO:0000313" key="3">
    <source>
        <dbReference type="EMBL" id="UJO18275.1"/>
    </source>
</evidence>
<feature type="region of interest" description="Disordered" evidence="1">
    <location>
        <begin position="210"/>
        <end position="230"/>
    </location>
</feature>
<accession>A0A9Q8LIT6</accession>
<dbReference type="Pfam" id="PF09747">
    <property type="entry name" value="CCD97-like_C"/>
    <property type="match status" value="2"/>
</dbReference>
<dbReference type="KEGG" id="ffu:CLAFUR5_05815"/>
<feature type="compositionally biased region" description="Low complexity" evidence="1">
    <location>
        <begin position="1"/>
        <end position="17"/>
    </location>
</feature>
<dbReference type="InterPro" id="IPR018613">
    <property type="entry name" value="Ccdc97-like"/>
</dbReference>
<name>A0A9Q8LIT6_PASFU</name>